<proteinExistence type="predicted"/>
<dbReference type="PROSITE" id="PS50263">
    <property type="entry name" value="CN_HYDROLASE"/>
    <property type="match status" value="1"/>
</dbReference>
<protein>
    <submittedName>
        <fullName evidence="3">Glutamine amidotransferase chain of NAD synthetase</fullName>
    </submittedName>
</protein>
<keyword evidence="1" id="KW-0378">Hydrolase</keyword>
<accession>A0A242MJN6</accession>
<dbReference type="InterPro" id="IPR003010">
    <property type="entry name" value="C-N_Hydrolase"/>
</dbReference>
<dbReference type="PANTHER" id="PTHR43674:SF2">
    <property type="entry name" value="BETA-UREIDOPROPIONASE"/>
    <property type="match status" value="1"/>
</dbReference>
<dbReference type="EMBL" id="NBTZ01000102">
    <property type="protein sequence ID" value="OTP71173.1"/>
    <property type="molecule type" value="Genomic_DNA"/>
</dbReference>
<organism evidence="3 4">
    <name type="scientific">Caballeronia sordidicola</name>
    <name type="common">Burkholderia sordidicola</name>
    <dbReference type="NCBI Taxonomy" id="196367"/>
    <lineage>
        <taxon>Bacteria</taxon>
        <taxon>Pseudomonadati</taxon>
        <taxon>Pseudomonadota</taxon>
        <taxon>Betaproteobacteria</taxon>
        <taxon>Burkholderiales</taxon>
        <taxon>Burkholderiaceae</taxon>
        <taxon>Caballeronia</taxon>
    </lineage>
</organism>
<keyword evidence="3" id="KW-0315">Glutamine amidotransferase</keyword>
<evidence type="ECO:0000313" key="4">
    <source>
        <dbReference type="Proteomes" id="UP000195221"/>
    </source>
</evidence>
<name>A0A242MJN6_CABSO</name>
<dbReference type="GO" id="GO:0016740">
    <property type="term" value="F:transferase activity"/>
    <property type="evidence" value="ECO:0007669"/>
    <property type="project" value="UniProtKB-KW"/>
</dbReference>
<dbReference type="AlphaFoldDB" id="A0A242MJN6"/>
<dbReference type="Gene3D" id="3.60.110.10">
    <property type="entry name" value="Carbon-nitrogen hydrolase"/>
    <property type="match status" value="1"/>
</dbReference>
<evidence type="ECO:0000256" key="1">
    <source>
        <dbReference type="ARBA" id="ARBA00022801"/>
    </source>
</evidence>
<dbReference type="SUPFAM" id="SSF56317">
    <property type="entry name" value="Carbon-nitrogen hydrolase"/>
    <property type="match status" value="1"/>
</dbReference>
<evidence type="ECO:0000259" key="2">
    <source>
        <dbReference type="PROSITE" id="PS50263"/>
    </source>
</evidence>
<feature type="domain" description="CN hydrolase" evidence="2">
    <location>
        <begin position="5"/>
        <end position="251"/>
    </location>
</feature>
<dbReference type="InterPro" id="IPR036526">
    <property type="entry name" value="C-N_Hydrolase_sf"/>
</dbReference>
<comment type="caution">
    <text evidence="3">The sequence shown here is derived from an EMBL/GenBank/DDBJ whole genome shotgun (WGS) entry which is preliminary data.</text>
</comment>
<evidence type="ECO:0000313" key="3">
    <source>
        <dbReference type="EMBL" id="OTP71173.1"/>
    </source>
</evidence>
<sequence length="273" mass="29365">MNDGLTVSAAQVETIPGDIAGNVERHLLLMAEARAANVNVLVFPELSLVGHGAGADALRLAMPADHAVLCRLAEASGPMHTVVGFIEEAPGAQFYNSVATLAHGRVVHVHRKIGLATYGKLDDGKFYAPGSTLSSFPLGDPRWQVTTPICADWWNPSLVHGAACAGMTLGIAPISSALEAVDDQFDNPRGWDTVLRFYALVYGLPIVMANRVGREGDLHFWGGSRILDPHGKILAESREPREELVIASLDYGDVRRARFALPTVRDANARNRS</sequence>
<gene>
    <name evidence="3" type="ORF">PAMC26577_24890</name>
</gene>
<reference evidence="3 4" key="1">
    <citation type="submission" date="2017-03" db="EMBL/GenBank/DDBJ databases">
        <title>Genome analysis of strain PAMC 26577.</title>
        <authorList>
            <person name="Oh H.-M."/>
            <person name="Yang J.-A."/>
        </authorList>
    </citation>
    <scope>NUCLEOTIDE SEQUENCE [LARGE SCALE GENOMIC DNA]</scope>
    <source>
        <strain evidence="3 4">PAMC 26577</strain>
    </source>
</reference>
<dbReference type="PANTHER" id="PTHR43674">
    <property type="entry name" value="NITRILASE C965.09-RELATED"/>
    <property type="match status" value="1"/>
</dbReference>
<dbReference type="Pfam" id="PF00795">
    <property type="entry name" value="CN_hydrolase"/>
    <property type="match status" value="1"/>
</dbReference>
<dbReference type="RefSeq" id="WP_075360266.1">
    <property type="nucleotide sequence ID" value="NZ_MSRG01000088.1"/>
</dbReference>
<dbReference type="InterPro" id="IPR050345">
    <property type="entry name" value="Aliph_Amidase/BUP"/>
</dbReference>
<keyword evidence="3" id="KW-0808">Transferase</keyword>
<dbReference type="GO" id="GO:0016811">
    <property type="term" value="F:hydrolase activity, acting on carbon-nitrogen (but not peptide) bonds, in linear amides"/>
    <property type="evidence" value="ECO:0007669"/>
    <property type="project" value="UniProtKB-ARBA"/>
</dbReference>
<dbReference type="Proteomes" id="UP000195221">
    <property type="component" value="Unassembled WGS sequence"/>
</dbReference>